<feature type="domain" description="HD" evidence="2">
    <location>
        <begin position="189"/>
        <end position="316"/>
    </location>
</feature>
<dbReference type="PANTHER" id="PTHR37294:SF1">
    <property type="entry name" value="3'-5' EXORIBONUCLEASE YHAM"/>
    <property type="match status" value="1"/>
</dbReference>
<dbReference type="SUPFAM" id="SSF109604">
    <property type="entry name" value="HD-domain/PDEase-like"/>
    <property type="match status" value="1"/>
</dbReference>
<organism evidence="3 4">
    <name type="scientific">Petrotoga mexicana DSM 14811</name>
    <dbReference type="NCBI Taxonomy" id="1122954"/>
    <lineage>
        <taxon>Bacteria</taxon>
        <taxon>Thermotogati</taxon>
        <taxon>Thermotogota</taxon>
        <taxon>Thermotogae</taxon>
        <taxon>Petrotogales</taxon>
        <taxon>Petrotogaceae</taxon>
        <taxon>Petrotoga</taxon>
    </lineage>
</organism>
<protein>
    <recommendedName>
        <fullName evidence="2">HD domain-containing protein</fullName>
    </recommendedName>
</protein>
<dbReference type="InterPro" id="IPR003607">
    <property type="entry name" value="HD/PDEase_dom"/>
</dbReference>
<reference evidence="3 4" key="1">
    <citation type="submission" date="2013-12" db="EMBL/GenBank/DDBJ databases">
        <title>Comparative genomics of Petrotoga isolates.</title>
        <authorList>
            <person name="Nesbo C.L."/>
            <person name="Charchuk R."/>
            <person name="Chow K."/>
        </authorList>
    </citation>
    <scope>NUCLEOTIDE SEQUENCE [LARGE SCALE GENOMIC DNA]</scope>
    <source>
        <strain evidence="3 4">DSM 14811</strain>
    </source>
</reference>
<keyword evidence="4" id="KW-1185">Reference proteome</keyword>
<dbReference type="CDD" id="cd00077">
    <property type="entry name" value="HDc"/>
    <property type="match status" value="1"/>
</dbReference>
<accession>A0A2K1P8L2</accession>
<dbReference type="AlphaFoldDB" id="A0A2K1P8L2"/>
<keyword evidence="1" id="KW-0378">Hydrolase</keyword>
<evidence type="ECO:0000313" key="3">
    <source>
        <dbReference type="EMBL" id="PNR99132.1"/>
    </source>
</evidence>
<dbReference type="EMBL" id="AZRN01000024">
    <property type="protein sequence ID" value="PNR99132.1"/>
    <property type="molecule type" value="Genomic_DNA"/>
</dbReference>
<dbReference type="NCBIfam" id="TIGR00277">
    <property type="entry name" value="HDIG"/>
    <property type="match status" value="1"/>
</dbReference>
<evidence type="ECO:0000259" key="2">
    <source>
        <dbReference type="PROSITE" id="PS51831"/>
    </source>
</evidence>
<dbReference type="GO" id="GO:0003676">
    <property type="term" value="F:nucleic acid binding"/>
    <property type="evidence" value="ECO:0007669"/>
    <property type="project" value="InterPro"/>
</dbReference>
<dbReference type="InterPro" id="IPR050798">
    <property type="entry name" value="YhaM_exoribonuc/phosphodiest"/>
</dbReference>
<gene>
    <name evidence="3" type="ORF">X927_06465</name>
</gene>
<evidence type="ECO:0000313" key="4">
    <source>
        <dbReference type="Proteomes" id="UP000236604"/>
    </source>
</evidence>
<sequence>MNEDYSLGDIIKDNPFQPKTNGENITLISDLKPTEEAEIEGKVVSKKLQKTKNDKTFLLFTLADKSQSIRAIDWYNAEANNNKIHIGDVIKVKGKIVYFENRLQINISNETNSVQKINITNINPEKYLHFSNNDLSKLKAKLEHYIETVEDEGIKSLLKQIFLINSKLRESFLFSPAAIEVHHAYPGGLLEHTVMVTELSLRLYDLYNEDNEICINKDIIIAGSLLHDIGKIEEYAIKPSGIEKTEQGELIGHIHLGTKIVYEESKKVTPKIKDSDLNHLIHIILSHHGEIEYGSPVVPKTIESFIIGLSDNMDSKIAQVKDNIRNTLQINKNQSWSEYDKRLARKIKIEKY</sequence>
<dbReference type="InterPro" id="IPR004365">
    <property type="entry name" value="NA-bd_OB_tRNA"/>
</dbReference>
<dbReference type="GO" id="GO:0031125">
    <property type="term" value="P:rRNA 3'-end processing"/>
    <property type="evidence" value="ECO:0007669"/>
    <property type="project" value="TreeGrafter"/>
</dbReference>
<dbReference type="Gene3D" id="2.40.50.140">
    <property type="entry name" value="Nucleic acid-binding proteins"/>
    <property type="match status" value="1"/>
</dbReference>
<dbReference type="PROSITE" id="PS51831">
    <property type="entry name" value="HD"/>
    <property type="match status" value="1"/>
</dbReference>
<dbReference type="InterPro" id="IPR006674">
    <property type="entry name" value="HD_domain"/>
</dbReference>
<comment type="caution">
    <text evidence="3">The sequence shown here is derived from an EMBL/GenBank/DDBJ whole genome shotgun (WGS) entry which is preliminary data.</text>
</comment>
<proteinExistence type="predicted"/>
<dbReference type="InterPro" id="IPR012340">
    <property type="entry name" value="NA-bd_OB-fold"/>
</dbReference>
<name>A0A2K1P8L2_9BACT</name>
<dbReference type="GO" id="GO:0016787">
    <property type="term" value="F:hydrolase activity"/>
    <property type="evidence" value="ECO:0007669"/>
    <property type="project" value="UniProtKB-KW"/>
</dbReference>
<dbReference type="Proteomes" id="UP000236604">
    <property type="component" value="Unassembled WGS sequence"/>
</dbReference>
<evidence type="ECO:0000256" key="1">
    <source>
        <dbReference type="ARBA" id="ARBA00022801"/>
    </source>
</evidence>
<dbReference type="SMART" id="SM00471">
    <property type="entry name" value="HDc"/>
    <property type="match status" value="1"/>
</dbReference>
<dbReference type="Gene3D" id="1.10.3210.10">
    <property type="entry name" value="Hypothetical protein af1432"/>
    <property type="match status" value="1"/>
</dbReference>
<dbReference type="Pfam" id="PF01966">
    <property type="entry name" value="HD"/>
    <property type="match status" value="1"/>
</dbReference>
<dbReference type="RefSeq" id="WP_245855490.1">
    <property type="nucleotide sequence ID" value="NZ_AZRN01000024.1"/>
</dbReference>
<dbReference type="PANTHER" id="PTHR37294">
    <property type="entry name" value="3'-5' EXORIBONUCLEASE YHAM"/>
    <property type="match status" value="1"/>
</dbReference>
<dbReference type="Pfam" id="PF01336">
    <property type="entry name" value="tRNA_anti-codon"/>
    <property type="match status" value="1"/>
</dbReference>
<dbReference type="SUPFAM" id="SSF50249">
    <property type="entry name" value="Nucleic acid-binding proteins"/>
    <property type="match status" value="1"/>
</dbReference>
<dbReference type="InterPro" id="IPR006675">
    <property type="entry name" value="HDIG_dom"/>
</dbReference>